<accession>A0ABY7DBM2</accession>
<evidence type="ECO:0000256" key="1">
    <source>
        <dbReference type="ARBA" id="ARBA00022723"/>
    </source>
</evidence>
<evidence type="ECO:0000256" key="2">
    <source>
        <dbReference type="ARBA" id="ARBA00022771"/>
    </source>
</evidence>
<keyword evidence="1" id="KW-0479">Metal-binding</keyword>
<evidence type="ECO:0000256" key="4">
    <source>
        <dbReference type="PROSITE-ProRule" id="PRU00175"/>
    </source>
</evidence>
<proteinExistence type="predicted"/>
<evidence type="ECO:0000313" key="6">
    <source>
        <dbReference type="EMBL" id="WAQ93760.1"/>
    </source>
</evidence>
<feature type="domain" description="RING-type" evidence="5">
    <location>
        <begin position="20"/>
        <end position="69"/>
    </location>
</feature>
<organism evidence="6 7">
    <name type="scientific">Mya arenaria</name>
    <name type="common">Soft-shell clam</name>
    <dbReference type="NCBI Taxonomy" id="6604"/>
    <lineage>
        <taxon>Eukaryota</taxon>
        <taxon>Metazoa</taxon>
        <taxon>Spiralia</taxon>
        <taxon>Lophotrochozoa</taxon>
        <taxon>Mollusca</taxon>
        <taxon>Bivalvia</taxon>
        <taxon>Autobranchia</taxon>
        <taxon>Heteroconchia</taxon>
        <taxon>Euheterodonta</taxon>
        <taxon>Imparidentia</taxon>
        <taxon>Neoheterodontei</taxon>
        <taxon>Myida</taxon>
        <taxon>Myoidea</taxon>
        <taxon>Myidae</taxon>
        <taxon>Mya</taxon>
    </lineage>
</organism>
<keyword evidence="2 4" id="KW-0863">Zinc-finger</keyword>
<dbReference type="Proteomes" id="UP001164746">
    <property type="component" value="Chromosome 1"/>
</dbReference>
<dbReference type="InterPro" id="IPR001841">
    <property type="entry name" value="Znf_RING"/>
</dbReference>
<dbReference type="PROSITE" id="PS50089">
    <property type="entry name" value="ZF_RING_2"/>
    <property type="match status" value="1"/>
</dbReference>
<dbReference type="InterPro" id="IPR018957">
    <property type="entry name" value="Znf_C3HC4_RING-type"/>
</dbReference>
<dbReference type="Gene3D" id="3.30.40.10">
    <property type="entry name" value="Zinc/RING finger domain, C3HC4 (zinc finger)"/>
    <property type="match status" value="1"/>
</dbReference>
<dbReference type="InterPro" id="IPR017907">
    <property type="entry name" value="Znf_RING_CS"/>
</dbReference>
<dbReference type="PROSITE" id="PS00518">
    <property type="entry name" value="ZF_RING_1"/>
    <property type="match status" value="1"/>
</dbReference>
<name>A0ABY7DBM2_MYAAR</name>
<dbReference type="InterPro" id="IPR013083">
    <property type="entry name" value="Znf_RING/FYVE/PHD"/>
</dbReference>
<dbReference type="InterPro" id="IPR047153">
    <property type="entry name" value="TRIM45/56/19-like"/>
</dbReference>
<dbReference type="SUPFAM" id="SSF57850">
    <property type="entry name" value="RING/U-box"/>
    <property type="match status" value="1"/>
</dbReference>
<evidence type="ECO:0000313" key="7">
    <source>
        <dbReference type="Proteomes" id="UP001164746"/>
    </source>
</evidence>
<dbReference type="EMBL" id="CP111012">
    <property type="protein sequence ID" value="WAQ93760.1"/>
    <property type="molecule type" value="Genomic_DNA"/>
</dbReference>
<evidence type="ECO:0000256" key="3">
    <source>
        <dbReference type="ARBA" id="ARBA00022833"/>
    </source>
</evidence>
<reference evidence="6" key="1">
    <citation type="submission" date="2022-11" db="EMBL/GenBank/DDBJ databases">
        <title>Centuries of genome instability and evolution in soft-shell clam transmissible cancer (bioRxiv).</title>
        <authorList>
            <person name="Hart S.F.M."/>
            <person name="Yonemitsu M.A."/>
            <person name="Giersch R.M."/>
            <person name="Beal B.F."/>
            <person name="Arriagada G."/>
            <person name="Davis B.W."/>
            <person name="Ostrander E.A."/>
            <person name="Goff S.P."/>
            <person name="Metzger M.J."/>
        </authorList>
    </citation>
    <scope>NUCLEOTIDE SEQUENCE</scope>
    <source>
        <strain evidence="6">MELC-2E11</strain>
        <tissue evidence="6">Siphon/mantle</tissue>
    </source>
</reference>
<keyword evidence="3" id="KW-0862">Zinc</keyword>
<dbReference type="PANTHER" id="PTHR25462">
    <property type="entry name" value="BONUS, ISOFORM C-RELATED"/>
    <property type="match status" value="1"/>
</dbReference>
<protein>
    <submittedName>
        <fullName evidence="6">TRI59-like protein</fullName>
    </submittedName>
</protein>
<sequence>MPPIKRAASCKKIQEDILSCSIHLGTLERPRVLPCGHNLCENCLKDFLSERQTAMRRNLAAEVTCPLCRKVINISDGGIGQPQTTVSVMDGVTKVVISVRDGEHIN</sequence>
<evidence type="ECO:0000259" key="5">
    <source>
        <dbReference type="PROSITE" id="PS50089"/>
    </source>
</evidence>
<dbReference type="Pfam" id="PF00097">
    <property type="entry name" value="zf-C3HC4"/>
    <property type="match status" value="1"/>
</dbReference>
<dbReference type="PANTHER" id="PTHR25462:SF296">
    <property type="entry name" value="MEIOTIC P26, ISOFORM F"/>
    <property type="match status" value="1"/>
</dbReference>
<gene>
    <name evidence="6" type="ORF">MAR_006231</name>
</gene>
<keyword evidence="7" id="KW-1185">Reference proteome</keyword>
<dbReference type="SMART" id="SM00184">
    <property type="entry name" value="RING"/>
    <property type="match status" value="1"/>
</dbReference>